<dbReference type="Gene3D" id="2.60.40.10">
    <property type="entry name" value="Immunoglobulins"/>
    <property type="match status" value="3"/>
</dbReference>
<sequence>MTNVVVSSKKNLMTLQDAQMKEVILNQPSIVQIGVTQADIKSVSKQGNDLVITLKNGEKIVISGFYNENNTSEHSLALAKADGSYEVAQFDQSGQLIRYVPATQLSQFAYTQPPTQTPLNQDGSDDYGITKSQLMKAGLVALAAEGIYLWAVKDDDDNKKSDNSPKDITPPATPTATLASDALTISGKTEAKAKILIRDATGKVIASGQADDQGNYTVKLDQALTDGNKVSVVAVDRAGNVSQGTSVTGTKDTIAPDAPTAQLNADGTIVTGKTEANAKVSIFDSDGKLLGTVKANKEGLYSIQVSPPLTSEKGGTVIAEDAAGNKSEASKVIAGKDTVAPEQPLVEVNKEGSVIQGKAEANAKVLIKDADGNVIGSGTVDAQGKFEVNISPALGDGEKGTIIIEDAAGNQSKPVEINAGKDTIAPDQATVQINAAGDTITGTAEANAKIEIRSADGKVIGSGTVGADGKFTVTVTPALTDKNIGKVYVIDAAGNRSVEANVVGNKDTIAPTKPVLEKVMDDVGAVKGPISTGGSTDDARPTLSGRGEAKAVLTIYDNGQPIGTVKVGNDGKWSFEISQDLALGSHKITLTQTDAAGNTSEISDAFNFTVVAPATTNTLAQTESFETEYTEVSLIDSVSLEELLANTEANAQPFEQLETIALDEVLISSDQHSNQLDDVLDQLAPEQTVAPTETSVSDTGFSTVHTDFSQTIKSDPFALLDTVQHPII</sequence>
<dbReference type="Gene3D" id="3.30.420.430">
    <property type="match status" value="2"/>
</dbReference>
<feature type="domain" description="Biofilm-associated protein BapA-like prefix-like" evidence="3">
    <location>
        <begin position="1"/>
        <end position="110"/>
    </location>
</feature>
<dbReference type="Pfam" id="PF17936">
    <property type="entry name" value="Big_6"/>
    <property type="match status" value="4"/>
</dbReference>
<evidence type="ECO:0000259" key="1">
    <source>
        <dbReference type="Pfam" id="PF17936"/>
    </source>
</evidence>
<evidence type="ECO:0000313" key="5">
    <source>
        <dbReference type="Proteomes" id="UP000325177"/>
    </source>
</evidence>
<feature type="domain" description="Bacterial Ig" evidence="1">
    <location>
        <begin position="171"/>
        <end position="248"/>
    </location>
</feature>
<dbReference type="RefSeq" id="WP_150026315.1">
    <property type="nucleotide sequence ID" value="NZ_CP043909.1"/>
</dbReference>
<dbReference type="NCBIfam" id="NF033677">
    <property type="entry name" value="biofilm_BapA_N"/>
    <property type="match status" value="1"/>
</dbReference>
<evidence type="ECO:0000259" key="2">
    <source>
        <dbReference type="Pfam" id="PF19077"/>
    </source>
</evidence>
<organism evidence="4 5">
    <name type="scientific">Acinetobacter suaedae</name>
    <dbReference type="NCBI Taxonomy" id="2609668"/>
    <lineage>
        <taxon>Bacteria</taxon>
        <taxon>Pseudomonadati</taxon>
        <taxon>Pseudomonadota</taxon>
        <taxon>Gammaproteobacteria</taxon>
        <taxon>Moraxellales</taxon>
        <taxon>Moraxellaceae</taxon>
        <taxon>Acinetobacter</taxon>
    </lineage>
</organism>
<feature type="domain" description="Bacterial Ig-like" evidence="2">
    <location>
        <begin position="533"/>
        <end position="610"/>
    </location>
</feature>
<dbReference type="Proteomes" id="UP000325177">
    <property type="component" value="Chromosome"/>
</dbReference>
<dbReference type="NCBIfam" id="NF033510">
    <property type="entry name" value="Ca_tandemer"/>
    <property type="match status" value="4"/>
</dbReference>
<protein>
    <submittedName>
        <fullName evidence="4">BapA prefix-like domain-containing protein</fullName>
    </submittedName>
</protein>
<feature type="domain" description="Bacterial Ig" evidence="1">
    <location>
        <begin position="340"/>
        <end position="419"/>
    </location>
</feature>
<dbReference type="EMBL" id="CP043909">
    <property type="protein sequence ID" value="QER40099.1"/>
    <property type="molecule type" value="Genomic_DNA"/>
</dbReference>
<dbReference type="Pfam" id="PF22783">
    <property type="entry name" value="BapA_N"/>
    <property type="match status" value="1"/>
</dbReference>
<dbReference type="InterPro" id="IPR044016">
    <property type="entry name" value="Big_13"/>
</dbReference>
<name>A0A5P1UT51_9GAMM</name>
<feature type="domain" description="Bacterial Ig" evidence="1">
    <location>
        <begin position="425"/>
        <end position="503"/>
    </location>
</feature>
<dbReference type="InterPro" id="IPR048051">
    <property type="entry name" value="BapA-like_prefix-like"/>
</dbReference>
<dbReference type="KEGG" id="asue:F2A31_10385"/>
<gene>
    <name evidence="4" type="ORF">F2A31_10385</name>
</gene>
<dbReference type="Pfam" id="PF19077">
    <property type="entry name" value="Big_13"/>
    <property type="match status" value="1"/>
</dbReference>
<feature type="domain" description="Bacterial Ig" evidence="1">
    <location>
        <begin position="255"/>
        <end position="334"/>
    </location>
</feature>
<dbReference type="NCBIfam" id="NF040520">
    <property type="entry name" value="Ig_like_BLP2"/>
    <property type="match status" value="1"/>
</dbReference>
<evidence type="ECO:0000259" key="3">
    <source>
        <dbReference type="Pfam" id="PF22783"/>
    </source>
</evidence>
<dbReference type="InterPro" id="IPR013783">
    <property type="entry name" value="Ig-like_fold"/>
</dbReference>
<dbReference type="InterPro" id="IPR041498">
    <property type="entry name" value="Big_6"/>
</dbReference>
<keyword evidence="5" id="KW-1185">Reference proteome</keyword>
<evidence type="ECO:0000313" key="4">
    <source>
        <dbReference type="EMBL" id="QER40099.1"/>
    </source>
</evidence>
<reference evidence="4 5" key="1">
    <citation type="submission" date="2019-09" db="EMBL/GenBank/DDBJ databases">
        <title>Acinetobacter sp. C16S1 isolated from saline soil.</title>
        <authorList>
            <person name="Xu L."/>
            <person name="Sun J.-Q."/>
        </authorList>
    </citation>
    <scope>NUCLEOTIDE SEQUENCE [LARGE SCALE GENOMIC DNA]</scope>
    <source>
        <strain evidence="4 5">C16S1</strain>
    </source>
</reference>
<proteinExistence type="predicted"/>
<dbReference type="AlphaFoldDB" id="A0A5P1UT51"/>
<accession>A0A5P1UT51</accession>